<evidence type="ECO:0000256" key="1">
    <source>
        <dbReference type="SAM" id="MobiDB-lite"/>
    </source>
</evidence>
<name>A0A8W8MNT8_MAGGI</name>
<keyword evidence="3" id="KW-1185">Reference proteome</keyword>
<evidence type="ECO:0000313" key="3">
    <source>
        <dbReference type="Proteomes" id="UP000005408"/>
    </source>
</evidence>
<proteinExistence type="predicted"/>
<organism evidence="2 3">
    <name type="scientific">Magallana gigas</name>
    <name type="common">Pacific oyster</name>
    <name type="synonym">Crassostrea gigas</name>
    <dbReference type="NCBI Taxonomy" id="29159"/>
    <lineage>
        <taxon>Eukaryota</taxon>
        <taxon>Metazoa</taxon>
        <taxon>Spiralia</taxon>
        <taxon>Lophotrochozoa</taxon>
        <taxon>Mollusca</taxon>
        <taxon>Bivalvia</taxon>
        <taxon>Autobranchia</taxon>
        <taxon>Pteriomorphia</taxon>
        <taxon>Ostreida</taxon>
        <taxon>Ostreoidea</taxon>
        <taxon>Ostreidae</taxon>
        <taxon>Magallana</taxon>
    </lineage>
</organism>
<dbReference type="EnsemblMetazoa" id="G34260.3">
    <property type="protein sequence ID" value="G34260.3:cds"/>
    <property type="gene ID" value="G34260"/>
</dbReference>
<dbReference type="AlphaFoldDB" id="A0A8W8MNT8"/>
<feature type="compositionally biased region" description="Polar residues" evidence="1">
    <location>
        <begin position="189"/>
        <end position="201"/>
    </location>
</feature>
<protein>
    <submittedName>
        <fullName evidence="2">Uncharacterized protein</fullName>
    </submittedName>
</protein>
<sequence length="201" mass="22808">MLPVFMSITGFGTLFSELSSFEEEDYESGCHGDEYILNSTTNGNISLSQGPPLLIQPTDRKVFHVAEGQRIQFVISIASSPTPKQRLTVSKANMEQKRSIGVEFYSTERSTLKAVVVPLEMPLYSADVVGSVVMYRTRHKQKFLQETVKELEEAEKKGSMDSLDIWRREDGNKEFDNSTQEDDPYLRLQSLNTFNNPEEPI</sequence>
<feature type="compositionally biased region" description="Basic and acidic residues" evidence="1">
    <location>
        <begin position="155"/>
        <end position="176"/>
    </location>
</feature>
<dbReference type="Proteomes" id="UP000005408">
    <property type="component" value="Unassembled WGS sequence"/>
</dbReference>
<accession>A0A8W8MNT8</accession>
<reference evidence="2" key="1">
    <citation type="submission" date="2022-08" db="UniProtKB">
        <authorList>
            <consortium name="EnsemblMetazoa"/>
        </authorList>
    </citation>
    <scope>IDENTIFICATION</scope>
    <source>
        <strain evidence="2">05x7-T-G4-1.051#20</strain>
    </source>
</reference>
<feature type="region of interest" description="Disordered" evidence="1">
    <location>
        <begin position="155"/>
        <end position="201"/>
    </location>
</feature>
<evidence type="ECO:0000313" key="2">
    <source>
        <dbReference type="EnsemblMetazoa" id="G34260.3:cds"/>
    </source>
</evidence>